<dbReference type="SUPFAM" id="SSF53146">
    <property type="entry name" value="Nitrogenase accessory factor-like"/>
    <property type="match status" value="1"/>
</dbReference>
<evidence type="ECO:0000313" key="2">
    <source>
        <dbReference type="EMBL" id="AJE04154.1"/>
    </source>
</evidence>
<dbReference type="EMBL" id="CP009788">
    <property type="protein sequence ID" value="AJE04154.1"/>
    <property type="molecule type" value="Genomic_DNA"/>
</dbReference>
<evidence type="ECO:0000313" key="3">
    <source>
        <dbReference type="Proteomes" id="UP000057609"/>
    </source>
</evidence>
<dbReference type="RefSeq" id="WP_039743903.1">
    <property type="nucleotide sequence ID" value="NZ_CP009788.1"/>
</dbReference>
<dbReference type="AlphaFoldDB" id="A0A0B5BG89"/>
<name>A0A0B5BG89_9BACT</name>
<reference evidence="2 3" key="1">
    <citation type="journal article" date="2015" name="Genome Announc.">
        <title>Complete Genome of Geobacter pickeringii G13T, a Metal-Reducing Isolate from Sedimentary Kaolin Deposits.</title>
        <authorList>
            <person name="Badalamenti J.P."/>
            <person name="Bond D.R."/>
        </authorList>
    </citation>
    <scope>NUCLEOTIDE SEQUENCE [LARGE SCALE GENOMIC DNA]</scope>
    <source>
        <strain evidence="2 3">G13</strain>
    </source>
</reference>
<dbReference type="Proteomes" id="UP000057609">
    <property type="component" value="Chromosome"/>
</dbReference>
<organism evidence="2 3">
    <name type="scientific">Geobacter pickeringii</name>
    <dbReference type="NCBI Taxonomy" id="345632"/>
    <lineage>
        <taxon>Bacteria</taxon>
        <taxon>Pseudomonadati</taxon>
        <taxon>Thermodesulfobacteriota</taxon>
        <taxon>Desulfuromonadia</taxon>
        <taxon>Geobacterales</taxon>
        <taxon>Geobacteraceae</taxon>
        <taxon>Geobacter</taxon>
    </lineage>
</organism>
<dbReference type="CDD" id="cd00852">
    <property type="entry name" value="NifB"/>
    <property type="match status" value="1"/>
</dbReference>
<dbReference type="InterPro" id="IPR051840">
    <property type="entry name" value="NifX/NifY_domain"/>
</dbReference>
<proteinExistence type="predicted"/>
<dbReference type="InterPro" id="IPR003731">
    <property type="entry name" value="Di-Nase_FeMo-co_biosynth"/>
</dbReference>
<dbReference type="InterPro" id="IPR036105">
    <property type="entry name" value="DiNase_FeMo-co_biosyn_sf"/>
</dbReference>
<sequence>MLIAVASKDGREINQHFGHAERFLIFEVDAGGARLVDEKKVERYCTYDAFHPERAHVLQAIADALAGCRAVVCAQIGQGPQMEMERFGVDAFVADGPIKATLVEIAKAL</sequence>
<dbReference type="InterPro" id="IPR034165">
    <property type="entry name" value="NifB_C"/>
</dbReference>
<dbReference type="STRING" id="345632.GPICK_13005"/>
<gene>
    <name evidence="2" type="ORF">GPICK_13005</name>
</gene>
<dbReference type="HOGENOM" id="CLU_104194_3_2_7"/>
<dbReference type="Pfam" id="PF02579">
    <property type="entry name" value="Nitro_FeMo-Co"/>
    <property type="match status" value="1"/>
</dbReference>
<dbReference type="PANTHER" id="PTHR33937:SF1">
    <property type="entry name" value="IRON-MOLIBDENUM COFACTOR PROCESSING PROTEIN"/>
    <property type="match status" value="1"/>
</dbReference>
<feature type="domain" description="Dinitrogenase iron-molybdenum cofactor biosynthesis" evidence="1">
    <location>
        <begin position="9"/>
        <end position="104"/>
    </location>
</feature>
<protein>
    <submittedName>
        <fullName evidence="2">Dinitrogenase iron-molybdenum cofactor biosynthesis protein</fullName>
    </submittedName>
</protein>
<keyword evidence="3" id="KW-1185">Reference proteome</keyword>
<dbReference type="OrthoDB" id="280278at2"/>
<dbReference type="PANTHER" id="PTHR33937">
    <property type="entry name" value="IRON-MOLYBDENUM PROTEIN-RELATED-RELATED"/>
    <property type="match status" value="1"/>
</dbReference>
<accession>A0A0B5BG89</accession>
<evidence type="ECO:0000259" key="1">
    <source>
        <dbReference type="Pfam" id="PF02579"/>
    </source>
</evidence>
<dbReference type="Gene3D" id="3.30.420.130">
    <property type="entry name" value="Dinitrogenase iron-molybdenum cofactor biosynthesis domain"/>
    <property type="match status" value="1"/>
</dbReference>
<dbReference type="KEGG" id="gpi:GPICK_13005"/>